<dbReference type="Gene3D" id="2.60.40.10">
    <property type="entry name" value="Immunoglobulins"/>
    <property type="match status" value="1"/>
</dbReference>
<feature type="compositionally biased region" description="Basic and acidic residues" evidence="2">
    <location>
        <begin position="744"/>
        <end position="755"/>
    </location>
</feature>
<dbReference type="EMBL" id="DXFQ01000094">
    <property type="protein sequence ID" value="HIX20012.1"/>
    <property type="molecule type" value="Genomic_DNA"/>
</dbReference>
<comment type="caution">
    <text evidence="3">The sequence shown here is derived from an EMBL/GenBank/DDBJ whole genome shotgun (WGS) entry which is preliminary data.</text>
</comment>
<accession>A0A9D1VBB2</accession>
<feature type="compositionally biased region" description="Basic residues" evidence="2">
    <location>
        <begin position="697"/>
        <end position="719"/>
    </location>
</feature>
<dbReference type="InterPro" id="IPR013783">
    <property type="entry name" value="Ig-like_fold"/>
</dbReference>
<name>A0A9D1VBB2_9BACT</name>
<keyword evidence="1" id="KW-0175">Coiled coil</keyword>
<reference evidence="3" key="1">
    <citation type="journal article" date="2021" name="PeerJ">
        <title>Extensive microbial diversity within the chicken gut microbiome revealed by metagenomics and culture.</title>
        <authorList>
            <person name="Gilroy R."/>
            <person name="Ravi A."/>
            <person name="Getino M."/>
            <person name="Pursley I."/>
            <person name="Horton D.L."/>
            <person name="Alikhan N.F."/>
            <person name="Baker D."/>
            <person name="Gharbi K."/>
            <person name="Hall N."/>
            <person name="Watson M."/>
            <person name="Adriaenssens E.M."/>
            <person name="Foster-Nyarko E."/>
            <person name="Jarju S."/>
            <person name="Secka A."/>
            <person name="Antonio M."/>
            <person name="Oren A."/>
            <person name="Chaudhuri R.R."/>
            <person name="La Ragione R."/>
            <person name="Hildebrand F."/>
            <person name="Pallen M.J."/>
        </authorList>
    </citation>
    <scope>NUCLEOTIDE SEQUENCE</scope>
    <source>
        <strain evidence="3">14975</strain>
    </source>
</reference>
<feature type="non-terminal residue" evidence="3">
    <location>
        <position position="1"/>
    </location>
</feature>
<feature type="compositionally biased region" description="Basic and acidic residues" evidence="2">
    <location>
        <begin position="720"/>
        <end position="736"/>
    </location>
</feature>
<gene>
    <name evidence="3" type="ORF">H9862_05340</name>
</gene>
<protein>
    <submittedName>
        <fullName evidence="3">DUF4175 domain-containing protein</fullName>
    </submittedName>
</protein>
<reference evidence="3" key="2">
    <citation type="submission" date="2021-04" db="EMBL/GenBank/DDBJ databases">
        <authorList>
            <person name="Gilroy R."/>
        </authorList>
    </citation>
    <scope>NUCLEOTIDE SEQUENCE</scope>
    <source>
        <strain evidence="3">14975</strain>
    </source>
</reference>
<sequence>ILTAAAPRAVETLGLRLFCPSLDIPPYSPYEFELTPAEPSVLYGDDITLSAAISGDEPPSDVSLLLETPGLPLQKLPAFRDSEGRWSFVLEKVTGPCRIAFALSDGSARSRFVDVTVIRNPRITAASATVRPPAYTGLPERRATLGGSEIMAPDGSVIDFELTGSMDIAAGYAEFVPAGGGEPQRVEGVAEGRTMRVSLPVRRPGVVTLQISDAAGREAPMPMKTRIGIVPDMAPEVRIAAPEDGSYVVAGSPLTIEVEAADDYALTRLNLYKALRPYRQHGVSILDQEQKTRLYTCTIDTAALDLREGEVIELRAEASDANPYRYNIISSGTTTLSVITPEQYREILMLETSYEEFMERYRVLAEARDRSLRAIENARNAPPFERSRHLMSIITGSNEAKQIAAALAGDFPVFDMDGKLSEVARKLVEVFARNAADAARLTVATPEEEYLAALRTMHERLEELQQDLDAEMAQAELVALGAEAQDAVAVFRELTNRQLEQVDLLRRFMDEYGAKNIKQPERLEGLADDQSVLQRDYSDWLDSLSGLIERLSAHEELGEMALMLQALQEACLGAEIDTLMAYAARYAANREPAEAHRAAATALERMQKIARKEASEQTAADAAEKCCGQMSSQAAETLRQMINAMQQRRQQRQQAQQQCSQPSGQQQNQQKGQQQQQGAGSGSSKMATAPSRFRPTNNKKSKIGTRRSNKMHGRGQGKPRKGDGSGDGRGRGDGDARPSALAEPGRRRDSGRDANIEQVPPAYRDAVKAYFSN</sequence>
<evidence type="ECO:0000256" key="1">
    <source>
        <dbReference type="SAM" id="Coils"/>
    </source>
</evidence>
<evidence type="ECO:0000313" key="3">
    <source>
        <dbReference type="EMBL" id="HIX20012.1"/>
    </source>
</evidence>
<feature type="region of interest" description="Disordered" evidence="2">
    <location>
        <begin position="645"/>
        <end position="773"/>
    </location>
</feature>
<evidence type="ECO:0000313" key="4">
    <source>
        <dbReference type="Proteomes" id="UP000823964"/>
    </source>
</evidence>
<dbReference type="Proteomes" id="UP000823964">
    <property type="component" value="Unassembled WGS sequence"/>
</dbReference>
<dbReference type="AlphaFoldDB" id="A0A9D1VBB2"/>
<dbReference type="Pfam" id="PF17957">
    <property type="entry name" value="Big_7"/>
    <property type="match status" value="1"/>
</dbReference>
<organism evidence="3 4">
    <name type="scientific">Candidatus Akkermansia intestinigallinarum</name>
    <dbReference type="NCBI Taxonomy" id="2838431"/>
    <lineage>
        <taxon>Bacteria</taxon>
        <taxon>Pseudomonadati</taxon>
        <taxon>Verrucomicrobiota</taxon>
        <taxon>Verrucomicrobiia</taxon>
        <taxon>Verrucomicrobiales</taxon>
        <taxon>Akkermansiaceae</taxon>
        <taxon>Akkermansia</taxon>
    </lineage>
</organism>
<feature type="coiled-coil region" evidence="1">
    <location>
        <begin position="447"/>
        <end position="478"/>
    </location>
</feature>
<proteinExistence type="predicted"/>
<evidence type="ECO:0000256" key="2">
    <source>
        <dbReference type="SAM" id="MobiDB-lite"/>
    </source>
</evidence>
<feature type="compositionally biased region" description="Low complexity" evidence="2">
    <location>
        <begin position="646"/>
        <end position="684"/>
    </location>
</feature>